<sequence>MDPAQANYITTKKELLAIVFALDNIEIFVEEAERKIEIDSMDAASSRIQLGDLRQEGCGEHYSRSLEPTRERSRSDTDQRRVPGRADTTDDACNAMVCRYLQLPCRVAMTCQGASKAVKERLESNEKYYIWDDLYLWRLCNNQVTCMCIPESEIKLVLHFCHLETKRGHYGSMRTARKVLDCGLYWPTIF</sequence>
<dbReference type="Gene3D" id="1.10.340.70">
    <property type="match status" value="1"/>
</dbReference>
<protein>
    <recommendedName>
        <fullName evidence="4">Integrase zinc-binding domain-containing protein</fullName>
    </recommendedName>
</protein>
<gene>
    <name evidence="2" type="ORF">CR513_06252</name>
</gene>
<evidence type="ECO:0000313" key="2">
    <source>
        <dbReference type="EMBL" id="RDY09367.1"/>
    </source>
</evidence>
<comment type="caution">
    <text evidence="2">The sequence shown here is derived from an EMBL/GenBank/DDBJ whole genome shotgun (WGS) entry which is preliminary data.</text>
</comment>
<reference evidence="2" key="1">
    <citation type="submission" date="2018-05" db="EMBL/GenBank/DDBJ databases">
        <title>Draft genome of Mucuna pruriens seed.</title>
        <authorList>
            <person name="Nnadi N.E."/>
            <person name="Vos R."/>
            <person name="Hasami M.H."/>
            <person name="Devisetty U.K."/>
            <person name="Aguiy J.C."/>
        </authorList>
    </citation>
    <scope>NUCLEOTIDE SEQUENCE [LARGE SCALE GENOMIC DNA]</scope>
    <source>
        <strain evidence="2">JCA_2017</strain>
    </source>
</reference>
<dbReference type="AlphaFoldDB" id="A0A371I2T9"/>
<dbReference type="EMBL" id="QJKJ01001067">
    <property type="protein sequence ID" value="RDY09367.1"/>
    <property type="molecule type" value="Genomic_DNA"/>
</dbReference>
<evidence type="ECO:0000313" key="3">
    <source>
        <dbReference type="Proteomes" id="UP000257109"/>
    </source>
</evidence>
<evidence type="ECO:0008006" key="4">
    <source>
        <dbReference type="Google" id="ProtNLM"/>
    </source>
</evidence>
<evidence type="ECO:0000256" key="1">
    <source>
        <dbReference type="SAM" id="MobiDB-lite"/>
    </source>
</evidence>
<proteinExistence type="predicted"/>
<name>A0A371I2T9_MUCPR</name>
<dbReference type="Proteomes" id="UP000257109">
    <property type="component" value="Unassembled WGS sequence"/>
</dbReference>
<feature type="region of interest" description="Disordered" evidence="1">
    <location>
        <begin position="64"/>
        <end position="86"/>
    </location>
</feature>
<feature type="non-terminal residue" evidence="2">
    <location>
        <position position="1"/>
    </location>
</feature>
<keyword evidence="3" id="KW-1185">Reference proteome</keyword>
<dbReference type="OrthoDB" id="1432876at2759"/>
<feature type="compositionally biased region" description="Basic and acidic residues" evidence="1">
    <location>
        <begin position="64"/>
        <end position="81"/>
    </location>
</feature>
<accession>A0A371I2T9</accession>
<organism evidence="2 3">
    <name type="scientific">Mucuna pruriens</name>
    <name type="common">Velvet bean</name>
    <name type="synonym">Dolichos pruriens</name>
    <dbReference type="NCBI Taxonomy" id="157652"/>
    <lineage>
        <taxon>Eukaryota</taxon>
        <taxon>Viridiplantae</taxon>
        <taxon>Streptophyta</taxon>
        <taxon>Embryophyta</taxon>
        <taxon>Tracheophyta</taxon>
        <taxon>Spermatophyta</taxon>
        <taxon>Magnoliopsida</taxon>
        <taxon>eudicotyledons</taxon>
        <taxon>Gunneridae</taxon>
        <taxon>Pentapetalae</taxon>
        <taxon>rosids</taxon>
        <taxon>fabids</taxon>
        <taxon>Fabales</taxon>
        <taxon>Fabaceae</taxon>
        <taxon>Papilionoideae</taxon>
        <taxon>50 kb inversion clade</taxon>
        <taxon>NPAAA clade</taxon>
        <taxon>indigoferoid/millettioid clade</taxon>
        <taxon>Phaseoleae</taxon>
        <taxon>Mucuna</taxon>
    </lineage>
</organism>